<dbReference type="SUPFAM" id="SSF53300">
    <property type="entry name" value="vWA-like"/>
    <property type="match status" value="1"/>
</dbReference>
<protein>
    <recommendedName>
        <fullName evidence="4">VWFA domain-containing protein</fullName>
    </recommendedName>
</protein>
<reference evidence="2" key="1">
    <citation type="submission" date="2023-08" db="EMBL/GenBank/DDBJ databases">
        <authorList>
            <person name="Audoor S."/>
            <person name="Bilcke G."/>
        </authorList>
    </citation>
    <scope>NUCLEOTIDE SEQUENCE</scope>
</reference>
<gene>
    <name evidence="2" type="ORF">CYCCA115_LOCUS6619</name>
</gene>
<sequence length="398" mass="44605">MNPPPTAPMEHIVPLPPDYGNASAPLSSHSASHDKHSLFSDYQIQQLIKQGFTKGLCTALEDAKKVFALRIWIVDNSGSMQQPDGQRMVPNSKGNNNTIKMVPSSRWDEIVDCVEYHAKLAGLIEAPTRFRLLNNPGANVGPQQFSIAEEQGTSSSSSITREIGQATSIMRKAGPSGCTPLTSHILEIHTEVSKMAPTLRRQGQKVAIIIATDGLPTDERGYGGLNHNQEFVEALRMLEGLPVWVVVRLCTNDDAIVNFYNDLDGQLELSLEVLDDFCGEAQEVINHNPWLNYGLPLHRLREFGCHDRVFDILDERPFLKSDIRDFFALLFGRENFDGMADPLVDWDAFVQQIAHLLQTESYQYNPLTRRVSPWINVSRLNWIHGRTKCFPANNCIIS</sequence>
<feature type="region of interest" description="Disordered" evidence="1">
    <location>
        <begin position="1"/>
        <end position="30"/>
    </location>
</feature>
<keyword evidence="3" id="KW-1185">Reference proteome</keyword>
<dbReference type="AlphaFoldDB" id="A0AAD2FL66"/>
<organism evidence="2 3">
    <name type="scientific">Cylindrotheca closterium</name>
    <dbReference type="NCBI Taxonomy" id="2856"/>
    <lineage>
        <taxon>Eukaryota</taxon>
        <taxon>Sar</taxon>
        <taxon>Stramenopiles</taxon>
        <taxon>Ochrophyta</taxon>
        <taxon>Bacillariophyta</taxon>
        <taxon>Bacillariophyceae</taxon>
        <taxon>Bacillariophycidae</taxon>
        <taxon>Bacillariales</taxon>
        <taxon>Bacillariaceae</taxon>
        <taxon>Cylindrotheca</taxon>
    </lineage>
</organism>
<dbReference type="EMBL" id="CAKOGP040000802">
    <property type="protein sequence ID" value="CAJ1939510.1"/>
    <property type="molecule type" value="Genomic_DNA"/>
</dbReference>
<evidence type="ECO:0008006" key="4">
    <source>
        <dbReference type="Google" id="ProtNLM"/>
    </source>
</evidence>
<feature type="region of interest" description="Disordered" evidence="1">
    <location>
        <begin position="80"/>
        <end position="99"/>
    </location>
</feature>
<evidence type="ECO:0000313" key="3">
    <source>
        <dbReference type="Proteomes" id="UP001295423"/>
    </source>
</evidence>
<evidence type="ECO:0000313" key="2">
    <source>
        <dbReference type="EMBL" id="CAJ1939510.1"/>
    </source>
</evidence>
<comment type="caution">
    <text evidence="2">The sequence shown here is derived from an EMBL/GenBank/DDBJ whole genome shotgun (WGS) entry which is preliminary data.</text>
</comment>
<name>A0AAD2FL66_9STRA</name>
<dbReference type="Proteomes" id="UP001295423">
    <property type="component" value="Unassembled WGS sequence"/>
</dbReference>
<evidence type="ECO:0000256" key="1">
    <source>
        <dbReference type="SAM" id="MobiDB-lite"/>
    </source>
</evidence>
<proteinExistence type="predicted"/>
<dbReference type="InterPro" id="IPR036465">
    <property type="entry name" value="vWFA_dom_sf"/>
</dbReference>
<accession>A0AAD2FL66</accession>